<dbReference type="EMBL" id="VFMM01000001">
    <property type="protein sequence ID" value="TQJ19734.1"/>
    <property type="molecule type" value="Genomic_DNA"/>
</dbReference>
<evidence type="ECO:0008006" key="4">
    <source>
        <dbReference type="Google" id="ProtNLM"/>
    </source>
</evidence>
<proteinExistence type="predicted"/>
<feature type="region of interest" description="Disordered" evidence="1">
    <location>
        <begin position="139"/>
        <end position="160"/>
    </location>
</feature>
<name>A0A542EWY7_9ACTN</name>
<sequence length="160" mass="17534">MHLEMTLIDSAAQSARWVQKPFGNTRGFNPNWWVGSAKSPAVWCSVTDAAMGEVARAQVKTRSLVGVAYPTRRVPVGGATEIHLLEVREDLRRGCRGIGRAVVAMLEEAFPGPLLALSLDATSDGFWRRLGWNEHDHEDAAGRRAEGARPPANLFESVRS</sequence>
<comment type="caution">
    <text evidence="2">The sequence shown here is derived from an EMBL/GenBank/DDBJ whole genome shotgun (WGS) entry which is preliminary data.</text>
</comment>
<evidence type="ECO:0000313" key="3">
    <source>
        <dbReference type="Proteomes" id="UP000316298"/>
    </source>
</evidence>
<accession>A0A542EWY7</accession>
<gene>
    <name evidence="2" type="ORF">FB475_3910</name>
</gene>
<protein>
    <recommendedName>
        <fullName evidence="4">Acetyltransferase (GNAT) family protein</fullName>
    </recommendedName>
</protein>
<reference evidence="2 3" key="1">
    <citation type="submission" date="2019-06" db="EMBL/GenBank/DDBJ databases">
        <title>Sequencing the genomes of 1000 actinobacteria strains.</title>
        <authorList>
            <person name="Klenk H.-P."/>
        </authorList>
    </citation>
    <scope>NUCLEOTIDE SEQUENCE [LARGE SCALE GENOMIC DNA]</scope>
    <source>
        <strain evidence="2 3">DSM 17305</strain>
    </source>
</reference>
<dbReference type="SUPFAM" id="SSF55729">
    <property type="entry name" value="Acyl-CoA N-acyltransferases (Nat)"/>
    <property type="match status" value="1"/>
</dbReference>
<evidence type="ECO:0000256" key="1">
    <source>
        <dbReference type="SAM" id="MobiDB-lite"/>
    </source>
</evidence>
<dbReference type="InterPro" id="IPR016181">
    <property type="entry name" value="Acyl_CoA_acyltransferase"/>
</dbReference>
<keyword evidence="3" id="KW-1185">Reference proteome</keyword>
<dbReference type="AlphaFoldDB" id="A0A542EWY7"/>
<evidence type="ECO:0000313" key="2">
    <source>
        <dbReference type="EMBL" id="TQJ19734.1"/>
    </source>
</evidence>
<dbReference type="Proteomes" id="UP000316298">
    <property type="component" value="Unassembled WGS sequence"/>
</dbReference>
<organism evidence="2 3">
    <name type="scientific">Kribbella jejuensis</name>
    <dbReference type="NCBI Taxonomy" id="236068"/>
    <lineage>
        <taxon>Bacteria</taxon>
        <taxon>Bacillati</taxon>
        <taxon>Actinomycetota</taxon>
        <taxon>Actinomycetes</taxon>
        <taxon>Propionibacteriales</taxon>
        <taxon>Kribbellaceae</taxon>
        <taxon>Kribbella</taxon>
    </lineage>
</organism>